<dbReference type="EMBL" id="PZPP01000029">
    <property type="protein sequence ID" value="PTM33224.1"/>
    <property type="molecule type" value="Genomic_DNA"/>
</dbReference>
<dbReference type="GO" id="GO:0006355">
    <property type="term" value="P:regulation of DNA-templated transcription"/>
    <property type="evidence" value="ECO:0007669"/>
    <property type="project" value="InterPro"/>
</dbReference>
<evidence type="ECO:0000259" key="1">
    <source>
        <dbReference type="Pfam" id="PF01402"/>
    </source>
</evidence>
<feature type="domain" description="Ribbon-helix-helix protein CopG" evidence="1">
    <location>
        <begin position="4"/>
        <end position="39"/>
    </location>
</feature>
<organism evidence="2 3">
    <name type="scientific">Enterobacter cloacae</name>
    <dbReference type="NCBI Taxonomy" id="550"/>
    <lineage>
        <taxon>Bacteria</taxon>
        <taxon>Pseudomonadati</taxon>
        <taxon>Pseudomonadota</taxon>
        <taxon>Gammaproteobacteria</taxon>
        <taxon>Enterobacterales</taxon>
        <taxon>Enterobacteriaceae</taxon>
        <taxon>Enterobacter</taxon>
        <taxon>Enterobacter cloacae complex</taxon>
    </lineage>
</organism>
<name>A0A2T4XTF6_ENTCL</name>
<accession>A0A2T4XTF6</accession>
<dbReference type="OrthoDB" id="6564151at2"/>
<gene>
    <name evidence="2" type="ORF">DA103_24100</name>
</gene>
<dbReference type="InterPro" id="IPR013321">
    <property type="entry name" value="Arc_rbn_hlx_hlx"/>
</dbReference>
<dbReference type="InterPro" id="IPR002145">
    <property type="entry name" value="CopG"/>
</dbReference>
<dbReference type="Gene3D" id="1.10.1220.10">
    <property type="entry name" value="Met repressor-like"/>
    <property type="match status" value="1"/>
</dbReference>
<reference evidence="2 3" key="1">
    <citation type="submission" date="2018-04" db="EMBL/GenBank/DDBJ databases">
        <title>Genome sequencing reveals highly heavy metal resistance and biotechnology application of the novel Enterobacter cloacae amazonensis isolated from wastewater river in Manaus - Amazonas.</title>
        <authorList>
            <person name="Astolfi M.C.T."/>
            <person name="Carvalho E.B.D.S."/>
            <person name="Lacerda L.B."/>
            <person name="Pinto M.V."/>
            <person name="Nogueira V.B."/>
            <person name="Barros A.M."/>
            <person name="Astolfi-Filho S."/>
        </authorList>
    </citation>
    <scope>NUCLEOTIDE SEQUENCE [LARGE SCALE GENOMIC DNA]</scope>
    <source>
        <strain evidence="3">amazonensis</strain>
    </source>
</reference>
<dbReference type="GO" id="GO:0043565">
    <property type="term" value="F:sequence-specific DNA binding"/>
    <property type="evidence" value="ECO:0007669"/>
    <property type="project" value="UniProtKB-ARBA"/>
</dbReference>
<sequence>MIAVSLPDELLQKLDNAVAKTGKKRSYLIRESIQMYLNQIENTHEKKEIILNTSKPFYEILIEEFQVEKELMTEARKTEFTMFSDNGKLYVVNSKGNTRKLEAVYVNNFFEEYKKTGSMSPSSYQDITFNSSYLLAALKYLIEKELI</sequence>
<dbReference type="Pfam" id="PF01402">
    <property type="entry name" value="RHH_1"/>
    <property type="match status" value="1"/>
</dbReference>
<evidence type="ECO:0000313" key="2">
    <source>
        <dbReference type="EMBL" id="PTM33224.1"/>
    </source>
</evidence>
<dbReference type="InterPro" id="IPR010985">
    <property type="entry name" value="Ribbon_hlx_hlx"/>
</dbReference>
<dbReference type="AlphaFoldDB" id="A0A2T4XTF6"/>
<protein>
    <submittedName>
        <fullName evidence="2">Ribbon-helix-helix protein, CopG family</fullName>
    </submittedName>
</protein>
<comment type="caution">
    <text evidence="2">The sequence shown here is derived from an EMBL/GenBank/DDBJ whole genome shotgun (WGS) entry which is preliminary data.</text>
</comment>
<proteinExistence type="predicted"/>
<dbReference type="Proteomes" id="UP000241614">
    <property type="component" value="Unassembled WGS sequence"/>
</dbReference>
<dbReference type="CDD" id="cd22231">
    <property type="entry name" value="RHH_NikR_HicB-like"/>
    <property type="match status" value="1"/>
</dbReference>
<dbReference type="SUPFAM" id="SSF47598">
    <property type="entry name" value="Ribbon-helix-helix"/>
    <property type="match status" value="1"/>
</dbReference>
<evidence type="ECO:0000313" key="3">
    <source>
        <dbReference type="Proteomes" id="UP000241614"/>
    </source>
</evidence>
<dbReference type="RefSeq" id="WP_064188129.1">
    <property type="nucleotide sequence ID" value="NZ_JARVIA010000095.1"/>
</dbReference>